<evidence type="ECO:0000313" key="7">
    <source>
        <dbReference type="EMBL" id="HIQ32730.1"/>
    </source>
</evidence>
<dbReference type="PANTHER" id="PTHR33507:SF7">
    <property type="entry name" value="HYPOTHETICAL MEMBRANE PROTEIN, CONSERVED"/>
    <property type="match status" value="1"/>
</dbReference>
<dbReference type="Gene3D" id="2.40.50.140">
    <property type="entry name" value="Nucleic acid-binding proteins"/>
    <property type="match status" value="1"/>
</dbReference>
<evidence type="ECO:0000259" key="6">
    <source>
        <dbReference type="Pfam" id="PF01957"/>
    </source>
</evidence>
<dbReference type="EMBL" id="DQVW01000083">
    <property type="protein sequence ID" value="HIQ32730.1"/>
    <property type="molecule type" value="Genomic_DNA"/>
</dbReference>
<protein>
    <submittedName>
        <fullName evidence="7">NfeD family protein</fullName>
    </submittedName>
</protein>
<dbReference type="InterPro" id="IPR052165">
    <property type="entry name" value="Membrane_assoc_protease"/>
</dbReference>
<keyword evidence="2 5" id="KW-0812">Transmembrane</keyword>
<dbReference type="PANTHER" id="PTHR33507">
    <property type="entry name" value="INNER MEMBRANE PROTEIN YBBJ"/>
    <property type="match status" value="1"/>
</dbReference>
<comment type="subcellular location">
    <subcellularLocation>
        <location evidence="1">Membrane</location>
        <topology evidence="1">Multi-pass membrane protein</topology>
    </subcellularLocation>
</comment>
<dbReference type="Proteomes" id="UP000623215">
    <property type="component" value="Unassembled WGS sequence"/>
</dbReference>
<dbReference type="InterPro" id="IPR012340">
    <property type="entry name" value="NA-bd_OB-fold"/>
</dbReference>
<evidence type="ECO:0000313" key="8">
    <source>
        <dbReference type="Proteomes" id="UP000623215"/>
    </source>
</evidence>
<feature type="transmembrane region" description="Helical" evidence="5">
    <location>
        <begin position="7"/>
        <end position="27"/>
    </location>
</feature>
<dbReference type="Pfam" id="PF01957">
    <property type="entry name" value="NfeD"/>
    <property type="match status" value="1"/>
</dbReference>
<dbReference type="InterPro" id="IPR002810">
    <property type="entry name" value="NfeD-like_C"/>
</dbReference>
<gene>
    <name evidence="7" type="ORF">EYH55_04545</name>
</gene>
<keyword evidence="4 5" id="KW-0472">Membrane</keyword>
<dbReference type="AlphaFoldDB" id="A0A832ZYY7"/>
<accession>A0A832ZYY7</accession>
<evidence type="ECO:0000256" key="3">
    <source>
        <dbReference type="ARBA" id="ARBA00022989"/>
    </source>
</evidence>
<comment type="caution">
    <text evidence="7">The sequence shown here is derived from an EMBL/GenBank/DDBJ whole genome shotgun (WGS) entry which is preliminary data.</text>
</comment>
<name>A0A832ZYY7_9EURY</name>
<sequence length="140" mass="15447">MGSYIGYLFILLGLFIILLESILPGLYFPAVGIALTIYGVMLLFAPSLALPLALLAGIITVVILQSMVYRVREDIKIGPEKFIGRVIVLPVDLDENGQALITIDNEKWHIRSREPLKKGDLVKIVGIEGVFLLVEKVENS</sequence>
<dbReference type="GO" id="GO:0016020">
    <property type="term" value="C:membrane"/>
    <property type="evidence" value="ECO:0007669"/>
    <property type="project" value="UniProtKB-SubCell"/>
</dbReference>
<dbReference type="SUPFAM" id="SSF141322">
    <property type="entry name" value="NfeD domain-like"/>
    <property type="match status" value="1"/>
</dbReference>
<evidence type="ECO:0000256" key="5">
    <source>
        <dbReference type="SAM" id="Phobius"/>
    </source>
</evidence>
<evidence type="ECO:0000256" key="4">
    <source>
        <dbReference type="ARBA" id="ARBA00023136"/>
    </source>
</evidence>
<feature type="domain" description="NfeD-like C-terminal" evidence="6">
    <location>
        <begin position="80"/>
        <end position="136"/>
    </location>
</feature>
<reference evidence="7" key="1">
    <citation type="journal article" date="2020" name="ISME J.">
        <title>Gammaproteobacteria mediating utilization of methyl-, sulfur- and petroleum organic compounds in deep ocean hydrothermal plumes.</title>
        <authorList>
            <person name="Zhou Z."/>
            <person name="Liu Y."/>
            <person name="Pan J."/>
            <person name="Cron B.R."/>
            <person name="Toner B.M."/>
            <person name="Anantharaman K."/>
            <person name="Breier J.A."/>
            <person name="Dick G.J."/>
            <person name="Li M."/>
        </authorList>
    </citation>
    <scope>NUCLEOTIDE SEQUENCE</scope>
    <source>
        <strain evidence="7">SZUA-1534</strain>
    </source>
</reference>
<keyword evidence="3 5" id="KW-1133">Transmembrane helix</keyword>
<feature type="transmembrane region" description="Helical" evidence="5">
    <location>
        <begin position="33"/>
        <end position="64"/>
    </location>
</feature>
<evidence type="ECO:0000256" key="2">
    <source>
        <dbReference type="ARBA" id="ARBA00022692"/>
    </source>
</evidence>
<evidence type="ECO:0000256" key="1">
    <source>
        <dbReference type="ARBA" id="ARBA00004141"/>
    </source>
</evidence>
<proteinExistence type="predicted"/>
<organism evidence="7 8">
    <name type="scientific">Methanothermococcus okinawensis</name>
    <dbReference type="NCBI Taxonomy" id="155863"/>
    <lineage>
        <taxon>Archaea</taxon>
        <taxon>Methanobacteriati</taxon>
        <taxon>Methanobacteriota</taxon>
        <taxon>Methanomada group</taxon>
        <taxon>Methanococci</taxon>
        <taxon>Methanococcales</taxon>
        <taxon>Methanococcaceae</taxon>
        <taxon>Methanothermococcus</taxon>
    </lineage>
</organism>